<comment type="similarity">
    <text evidence="1">Belongs to the 'GDXG' lipolytic enzyme family.</text>
</comment>
<dbReference type="Pfam" id="PF07859">
    <property type="entry name" value="Abhydrolase_3"/>
    <property type="match status" value="1"/>
</dbReference>
<keyword evidence="4" id="KW-0472">Membrane</keyword>
<accession>A0A6A6W4P2</accession>
<feature type="transmembrane region" description="Helical" evidence="4">
    <location>
        <begin position="14"/>
        <end position="36"/>
    </location>
</feature>
<name>A0A6A6W4P2_9PEZI</name>
<keyword evidence="7" id="KW-1185">Reference proteome</keyword>
<protein>
    <submittedName>
        <fullName evidence="6">Alpha/beta-hydrolase</fullName>
    </submittedName>
</protein>
<dbReference type="GO" id="GO:0016787">
    <property type="term" value="F:hydrolase activity"/>
    <property type="evidence" value="ECO:0007669"/>
    <property type="project" value="UniProtKB-KW"/>
</dbReference>
<dbReference type="InterPro" id="IPR013094">
    <property type="entry name" value="AB_hydrolase_3"/>
</dbReference>
<dbReference type="InterPro" id="IPR033140">
    <property type="entry name" value="Lipase_GDXG_put_SER_AS"/>
</dbReference>
<keyword evidence="4" id="KW-1133">Transmembrane helix</keyword>
<organism evidence="6 7">
    <name type="scientific">Pseudovirgaria hyperparasitica</name>
    <dbReference type="NCBI Taxonomy" id="470096"/>
    <lineage>
        <taxon>Eukaryota</taxon>
        <taxon>Fungi</taxon>
        <taxon>Dikarya</taxon>
        <taxon>Ascomycota</taxon>
        <taxon>Pezizomycotina</taxon>
        <taxon>Dothideomycetes</taxon>
        <taxon>Dothideomycetes incertae sedis</taxon>
        <taxon>Acrospermales</taxon>
        <taxon>Acrospermaceae</taxon>
        <taxon>Pseudovirgaria</taxon>
    </lineage>
</organism>
<evidence type="ECO:0000313" key="7">
    <source>
        <dbReference type="Proteomes" id="UP000799437"/>
    </source>
</evidence>
<dbReference type="OrthoDB" id="2152029at2759"/>
<dbReference type="EMBL" id="ML996574">
    <property type="protein sequence ID" value="KAF2757139.1"/>
    <property type="molecule type" value="Genomic_DNA"/>
</dbReference>
<dbReference type="AlphaFoldDB" id="A0A6A6W4P2"/>
<evidence type="ECO:0000259" key="5">
    <source>
        <dbReference type="Pfam" id="PF07859"/>
    </source>
</evidence>
<evidence type="ECO:0000256" key="4">
    <source>
        <dbReference type="SAM" id="Phobius"/>
    </source>
</evidence>
<keyword evidence="2 6" id="KW-0378">Hydrolase</keyword>
<reference evidence="6" key="1">
    <citation type="journal article" date="2020" name="Stud. Mycol.">
        <title>101 Dothideomycetes genomes: a test case for predicting lifestyles and emergence of pathogens.</title>
        <authorList>
            <person name="Haridas S."/>
            <person name="Albert R."/>
            <person name="Binder M."/>
            <person name="Bloem J."/>
            <person name="Labutti K."/>
            <person name="Salamov A."/>
            <person name="Andreopoulos B."/>
            <person name="Baker S."/>
            <person name="Barry K."/>
            <person name="Bills G."/>
            <person name="Bluhm B."/>
            <person name="Cannon C."/>
            <person name="Castanera R."/>
            <person name="Culley D."/>
            <person name="Daum C."/>
            <person name="Ezra D."/>
            <person name="Gonzalez J."/>
            <person name="Henrissat B."/>
            <person name="Kuo A."/>
            <person name="Liang C."/>
            <person name="Lipzen A."/>
            <person name="Lutzoni F."/>
            <person name="Magnuson J."/>
            <person name="Mondo S."/>
            <person name="Nolan M."/>
            <person name="Ohm R."/>
            <person name="Pangilinan J."/>
            <person name="Park H.-J."/>
            <person name="Ramirez L."/>
            <person name="Alfaro M."/>
            <person name="Sun H."/>
            <person name="Tritt A."/>
            <person name="Yoshinaga Y."/>
            <person name="Zwiers L.-H."/>
            <person name="Turgeon B."/>
            <person name="Goodwin S."/>
            <person name="Spatafora J."/>
            <person name="Crous P."/>
            <person name="Grigoriev I."/>
        </authorList>
    </citation>
    <scope>NUCLEOTIDE SEQUENCE</scope>
    <source>
        <strain evidence="6">CBS 121739</strain>
    </source>
</reference>
<proteinExistence type="inferred from homology"/>
<dbReference type="Gene3D" id="3.40.50.1820">
    <property type="entry name" value="alpha/beta hydrolase"/>
    <property type="match status" value="1"/>
</dbReference>
<feature type="active site" evidence="3">
    <location>
        <position position="206"/>
    </location>
</feature>
<dbReference type="RefSeq" id="XP_033599590.1">
    <property type="nucleotide sequence ID" value="XM_033745591.1"/>
</dbReference>
<keyword evidence="4" id="KW-0812">Transmembrane</keyword>
<dbReference type="SUPFAM" id="SSF53474">
    <property type="entry name" value="alpha/beta-Hydrolases"/>
    <property type="match status" value="1"/>
</dbReference>
<feature type="domain" description="Alpha/beta hydrolase fold-3" evidence="5">
    <location>
        <begin position="126"/>
        <end position="335"/>
    </location>
</feature>
<sequence>MVPGTFTKQPMKGLYTLIFIADKLVRLPLLMILYIIPSFRQHSRYGYTKAIIVKAFNWYLHDAGVVEVKVHRTLAPGREGNRFVTIKPSSEYPGILSQDPAIVPTNIGAVWYPDVPSAADLQKLVVLHIHGGAFLLGSARIADAGTGCNRLSKNFGNAPVFALDYRLANEPGGKFPAALQDSVTAYRYLLEDLNVDPRRIMVSGDSAGGHLAITLLRYIVETPAANLPSPAAALLWSPWVDMVDTFERPNTDKDLIPDALIQWSLRELPTETFPPEHPYMSTIRHPFKTVTPMWMCAGATERHYFRQVRFASKMTRIAENDVGFYGIPDLPHGFFPAPTNDIDLAYVDAQKFVSEYVEF</sequence>
<evidence type="ECO:0000256" key="2">
    <source>
        <dbReference type="ARBA" id="ARBA00022801"/>
    </source>
</evidence>
<evidence type="ECO:0000313" key="6">
    <source>
        <dbReference type="EMBL" id="KAF2757139.1"/>
    </source>
</evidence>
<dbReference type="Proteomes" id="UP000799437">
    <property type="component" value="Unassembled WGS sequence"/>
</dbReference>
<evidence type="ECO:0000256" key="1">
    <source>
        <dbReference type="ARBA" id="ARBA00010515"/>
    </source>
</evidence>
<gene>
    <name evidence="6" type="ORF">EJ05DRAFT_487118</name>
</gene>
<dbReference type="InterPro" id="IPR050300">
    <property type="entry name" value="GDXG_lipolytic_enzyme"/>
</dbReference>
<evidence type="ECO:0000256" key="3">
    <source>
        <dbReference type="PROSITE-ProRule" id="PRU10038"/>
    </source>
</evidence>
<dbReference type="PANTHER" id="PTHR48081:SF8">
    <property type="entry name" value="ALPHA_BETA HYDROLASE FOLD-3 DOMAIN-CONTAINING PROTEIN-RELATED"/>
    <property type="match status" value="1"/>
</dbReference>
<dbReference type="GeneID" id="54486645"/>
<dbReference type="PROSITE" id="PS01174">
    <property type="entry name" value="LIPASE_GDXG_SER"/>
    <property type="match status" value="1"/>
</dbReference>
<dbReference type="PANTHER" id="PTHR48081">
    <property type="entry name" value="AB HYDROLASE SUPERFAMILY PROTEIN C4A8.06C"/>
    <property type="match status" value="1"/>
</dbReference>
<dbReference type="InterPro" id="IPR029058">
    <property type="entry name" value="AB_hydrolase_fold"/>
</dbReference>